<dbReference type="OrthoDB" id="8456148at2"/>
<sequence>MSKTERNQLILNKIKEATELGLQSKDAARRILISEGIYTPKGNLKKEFGGRGATKRSAKRAA</sequence>
<organism evidence="1 2">
    <name type="scientific">Erythrobacter insulae</name>
    <dbReference type="NCBI Taxonomy" id="2584124"/>
    <lineage>
        <taxon>Bacteria</taxon>
        <taxon>Pseudomonadati</taxon>
        <taxon>Pseudomonadota</taxon>
        <taxon>Alphaproteobacteria</taxon>
        <taxon>Sphingomonadales</taxon>
        <taxon>Erythrobacteraceae</taxon>
        <taxon>Erythrobacter/Porphyrobacter group</taxon>
        <taxon>Erythrobacter</taxon>
    </lineage>
</organism>
<protein>
    <submittedName>
        <fullName evidence="1">Uncharacterized protein</fullName>
    </submittedName>
</protein>
<dbReference type="RefSeq" id="WP_142786751.1">
    <property type="nucleotide sequence ID" value="NZ_VHJK01000001.1"/>
</dbReference>
<gene>
    <name evidence="1" type="ORF">FGU71_00455</name>
</gene>
<dbReference type="Proteomes" id="UP000316343">
    <property type="component" value="Unassembled WGS sequence"/>
</dbReference>
<name>A0A547P8N0_9SPHN</name>
<dbReference type="EMBL" id="VHJK01000001">
    <property type="protein sequence ID" value="TRD10489.1"/>
    <property type="molecule type" value="Genomic_DNA"/>
</dbReference>
<evidence type="ECO:0000313" key="2">
    <source>
        <dbReference type="Proteomes" id="UP000316343"/>
    </source>
</evidence>
<evidence type="ECO:0000313" key="1">
    <source>
        <dbReference type="EMBL" id="TRD10489.1"/>
    </source>
</evidence>
<proteinExistence type="predicted"/>
<keyword evidence="2" id="KW-1185">Reference proteome</keyword>
<dbReference type="AlphaFoldDB" id="A0A547P8N0"/>
<comment type="caution">
    <text evidence="1">The sequence shown here is derived from an EMBL/GenBank/DDBJ whole genome shotgun (WGS) entry which is preliminary data.</text>
</comment>
<reference evidence="1 2" key="1">
    <citation type="submission" date="2019-06" db="EMBL/GenBank/DDBJ databases">
        <title>Erythrobacter insulae sp. nov., isolated from a tidal flat.</title>
        <authorList>
            <person name="Yoon J.-H."/>
        </authorList>
    </citation>
    <scope>NUCLEOTIDE SEQUENCE [LARGE SCALE GENOMIC DNA]</scope>
    <source>
        <strain evidence="1 2">JBTF-M21</strain>
    </source>
</reference>
<accession>A0A547P8N0</accession>